<feature type="transmembrane region" description="Helical" evidence="6">
    <location>
        <begin position="32"/>
        <end position="50"/>
    </location>
</feature>
<dbReference type="EMBL" id="JACHHN010000001">
    <property type="protein sequence ID" value="MBB5189346.1"/>
    <property type="molecule type" value="Genomic_DNA"/>
</dbReference>
<dbReference type="Proteomes" id="UP000543030">
    <property type="component" value="Unassembled WGS sequence"/>
</dbReference>
<evidence type="ECO:0000256" key="1">
    <source>
        <dbReference type="ARBA" id="ARBA00004651"/>
    </source>
</evidence>
<dbReference type="CDD" id="cd00130">
    <property type="entry name" value="PAS"/>
    <property type="match status" value="1"/>
</dbReference>
<feature type="domain" description="PAS fold-3" evidence="8">
    <location>
        <begin position="330"/>
        <end position="413"/>
    </location>
</feature>
<keyword evidence="10" id="KW-1185">Reference proteome</keyword>
<evidence type="ECO:0000256" key="5">
    <source>
        <dbReference type="ARBA" id="ARBA00023136"/>
    </source>
</evidence>
<name>A0A840RA65_9NEIS</name>
<evidence type="ECO:0000256" key="6">
    <source>
        <dbReference type="SAM" id="Phobius"/>
    </source>
</evidence>
<feature type="domain" description="MASE1" evidence="7">
    <location>
        <begin position="13"/>
        <end position="291"/>
    </location>
</feature>
<comment type="subcellular location">
    <subcellularLocation>
        <location evidence="1">Cell membrane</location>
        <topology evidence="1">Multi-pass membrane protein</topology>
    </subcellularLocation>
</comment>
<comment type="caution">
    <text evidence="9">The sequence shown here is derived from an EMBL/GenBank/DDBJ whole genome shotgun (WGS) entry which is preliminary data.</text>
</comment>
<proteinExistence type="predicted"/>
<evidence type="ECO:0000313" key="9">
    <source>
        <dbReference type="EMBL" id="MBB5189346.1"/>
    </source>
</evidence>
<feature type="transmembrane region" description="Helical" evidence="6">
    <location>
        <begin position="272"/>
        <end position="292"/>
    </location>
</feature>
<dbReference type="InterPro" id="IPR007895">
    <property type="entry name" value="MASE1"/>
</dbReference>
<keyword evidence="3 6" id="KW-0812">Transmembrane</keyword>
<dbReference type="InterPro" id="IPR000014">
    <property type="entry name" value="PAS"/>
</dbReference>
<sequence>MSFPPLSRIWTFVLVFGALVLFSMLVRDPVTHSTLIWPAGGVLLGTLMLAPRREWLVYCVVAGWLHFGAGLFIHRPVAVSALYVLFNLGTMLSIAALWRWRKPGRTMLTEPVALCWFVGLVLAGSLLGALAGSEGLKVLGFAPLKAGVDVLAISTAVGALVGAPLVLAWAGFGARRSAGRQSATGAVWFALLLVSAAVAFDNGTIEALFGAGTFELSYLPLVFMVLVALSWQQRGMAAALLALSVIACVNTAQGDGPFAHAGNLLGDPLLQVQVYLAVAALLGLLMSAINAAREAALADALAWKVRADGMLLGTQQLMYEVDPATGNIIWAGPMPALMGLTAPQLPHLDDFFARIHPQDRSRVTDYAALREAGGVAAFTQTFRFKTGNGQWVTLEDTGAPVVDFDDSIYRVSGLLRLAATANQGVY</sequence>
<evidence type="ECO:0000259" key="8">
    <source>
        <dbReference type="Pfam" id="PF08447"/>
    </source>
</evidence>
<dbReference type="InterPro" id="IPR013655">
    <property type="entry name" value="PAS_fold_3"/>
</dbReference>
<feature type="transmembrane region" description="Helical" evidence="6">
    <location>
        <begin position="9"/>
        <end position="26"/>
    </location>
</feature>
<evidence type="ECO:0000256" key="4">
    <source>
        <dbReference type="ARBA" id="ARBA00022989"/>
    </source>
</evidence>
<accession>A0A840RA65</accession>
<dbReference type="AlphaFoldDB" id="A0A840RA65"/>
<keyword evidence="2" id="KW-1003">Cell membrane</keyword>
<evidence type="ECO:0000256" key="3">
    <source>
        <dbReference type="ARBA" id="ARBA00022692"/>
    </source>
</evidence>
<dbReference type="SUPFAM" id="SSF55785">
    <property type="entry name" value="PYP-like sensor domain (PAS domain)"/>
    <property type="match status" value="1"/>
</dbReference>
<evidence type="ECO:0000256" key="2">
    <source>
        <dbReference type="ARBA" id="ARBA00022475"/>
    </source>
</evidence>
<feature type="transmembrane region" description="Helical" evidence="6">
    <location>
        <begin position="207"/>
        <end position="229"/>
    </location>
</feature>
<dbReference type="Pfam" id="PF05231">
    <property type="entry name" value="MASE1"/>
    <property type="match status" value="1"/>
</dbReference>
<feature type="transmembrane region" description="Helical" evidence="6">
    <location>
        <begin position="55"/>
        <end position="74"/>
    </location>
</feature>
<evidence type="ECO:0000313" key="10">
    <source>
        <dbReference type="Proteomes" id="UP000543030"/>
    </source>
</evidence>
<keyword evidence="5 6" id="KW-0472">Membrane</keyword>
<feature type="transmembrane region" description="Helical" evidence="6">
    <location>
        <begin position="151"/>
        <end position="171"/>
    </location>
</feature>
<dbReference type="RefSeq" id="WP_184096384.1">
    <property type="nucleotide sequence ID" value="NZ_JACHHN010000001.1"/>
</dbReference>
<reference evidence="9 10" key="1">
    <citation type="submission" date="2020-08" db="EMBL/GenBank/DDBJ databases">
        <title>Genomic Encyclopedia of Type Strains, Phase IV (KMG-IV): sequencing the most valuable type-strain genomes for metagenomic binning, comparative biology and taxonomic classification.</title>
        <authorList>
            <person name="Goeker M."/>
        </authorList>
    </citation>
    <scope>NUCLEOTIDE SEQUENCE [LARGE SCALE GENOMIC DNA]</scope>
    <source>
        <strain evidence="9 10">DSM 18233</strain>
    </source>
</reference>
<feature type="transmembrane region" description="Helical" evidence="6">
    <location>
        <begin position="112"/>
        <end position="131"/>
    </location>
</feature>
<feature type="transmembrane region" description="Helical" evidence="6">
    <location>
        <begin position="236"/>
        <end position="252"/>
    </location>
</feature>
<gene>
    <name evidence="9" type="ORF">HNQ50_000056</name>
</gene>
<feature type="transmembrane region" description="Helical" evidence="6">
    <location>
        <begin position="80"/>
        <end position="100"/>
    </location>
</feature>
<dbReference type="InterPro" id="IPR035965">
    <property type="entry name" value="PAS-like_dom_sf"/>
</dbReference>
<keyword evidence="4 6" id="KW-1133">Transmembrane helix</keyword>
<evidence type="ECO:0000259" key="7">
    <source>
        <dbReference type="Pfam" id="PF05231"/>
    </source>
</evidence>
<dbReference type="GO" id="GO:0005886">
    <property type="term" value="C:plasma membrane"/>
    <property type="evidence" value="ECO:0007669"/>
    <property type="project" value="UniProtKB-SubCell"/>
</dbReference>
<feature type="transmembrane region" description="Helical" evidence="6">
    <location>
        <begin position="183"/>
        <end position="201"/>
    </location>
</feature>
<dbReference type="Pfam" id="PF08447">
    <property type="entry name" value="PAS_3"/>
    <property type="match status" value="1"/>
</dbReference>
<organism evidence="9 10">
    <name type="scientific">Silvimonas terrae</name>
    <dbReference type="NCBI Taxonomy" id="300266"/>
    <lineage>
        <taxon>Bacteria</taxon>
        <taxon>Pseudomonadati</taxon>
        <taxon>Pseudomonadota</taxon>
        <taxon>Betaproteobacteria</taxon>
        <taxon>Neisseriales</taxon>
        <taxon>Chitinibacteraceae</taxon>
        <taxon>Silvimonas</taxon>
    </lineage>
</organism>
<dbReference type="Gene3D" id="3.30.450.20">
    <property type="entry name" value="PAS domain"/>
    <property type="match status" value="1"/>
</dbReference>
<protein>
    <submittedName>
        <fullName evidence="9">Integral membrane sensor domain MASE1</fullName>
    </submittedName>
</protein>